<keyword evidence="3" id="KW-0732">Signal</keyword>
<comment type="caution">
    <text evidence="5">The sequence shown here is derived from an EMBL/GenBank/DDBJ whole genome shotgun (WGS) entry which is preliminary data.</text>
</comment>
<dbReference type="Gene3D" id="2.40.50.100">
    <property type="match status" value="1"/>
</dbReference>
<evidence type="ECO:0000256" key="3">
    <source>
        <dbReference type="SAM" id="SignalP"/>
    </source>
</evidence>
<organism evidence="5 6">
    <name type="scientific">Dyella koreensis</name>
    <dbReference type="NCBI Taxonomy" id="311235"/>
    <lineage>
        <taxon>Bacteria</taxon>
        <taxon>Pseudomonadati</taxon>
        <taxon>Pseudomonadota</taxon>
        <taxon>Gammaproteobacteria</taxon>
        <taxon>Lysobacterales</taxon>
        <taxon>Rhodanobacteraceae</taxon>
        <taxon>Dyella</taxon>
    </lineage>
</organism>
<evidence type="ECO:0000259" key="4">
    <source>
        <dbReference type="Pfam" id="PF25917"/>
    </source>
</evidence>
<protein>
    <submittedName>
        <fullName evidence="5">HlyD family efflux transporter periplasmic adaptor subunit</fullName>
    </submittedName>
</protein>
<feature type="region of interest" description="Disordered" evidence="2">
    <location>
        <begin position="130"/>
        <end position="152"/>
    </location>
</feature>
<feature type="domain" description="Multidrug resistance protein MdtA-like barrel-sandwich hybrid" evidence="4">
    <location>
        <begin position="63"/>
        <end position="200"/>
    </location>
</feature>
<dbReference type="InterPro" id="IPR058625">
    <property type="entry name" value="MdtA-like_BSH"/>
</dbReference>
<gene>
    <name evidence="5" type="ORF">ISS97_12405</name>
</gene>
<evidence type="ECO:0000313" key="5">
    <source>
        <dbReference type="EMBL" id="MFK2918069.1"/>
    </source>
</evidence>
<name>A0ABW8K590_9GAMM</name>
<reference evidence="5 6" key="1">
    <citation type="submission" date="2020-10" db="EMBL/GenBank/DDBJ databases">
        <title>Phylogeny of dyella-like bacteria.</title>
        <authorList>
            <person name="Fu J."/>
        </authorList>
    </citation>
    <scope>NUCLEOTIDE SEQUENCE [LARGE SCALE GENOMIC DNA]</scope>
    <source>
        <strain evidence="5 6">BB4</strain>
    </source>
</reference>
<sequence length="314" mass="32738">MSSRLFRPLIALAAASFALAGCSRDDTASHKAAAQAATAQFVAVARGRIDIEGGLLKLSMARDGVVADIKVHEGDHVRKGQLLAALDTEPARLAVTSAEAEQKQAEAQARLLESRIKAATQRAERLAAAAAAGAGDSQSADDARENAQQLQGELDNAKASAAMAAQKLAGAKYELSQRSLLAPVDGQVVQRLIQPGTLASPQSGPAFVLLPDQPRIVRAELNESFVRAVSPGMQAEVADDSGSGMPNLTAHVLRIGTVFGASTLEDDPLVRANTRTVECVLSFDQPPPASVRIGQRVLVRFPPASTDTKAAAAQ</sequence>
<dbReference type="Gene3D" id="1.10.287.470">
    <property type="entry name" value="Helix hairpin bin"/>
    <property type="match status" value="1"/>
</dbReference>
<dbReference type="PANTHER" id="PTHR30469">
    <property type="entry name" value="MULTIDRUG RESISTANCE PROTEIN MDTA"/>
    <property type="match status" value="1"/>
</dbReference>
<dbReference type="Gene3D" id="2.40.30.170">
    <property type="match status" value="1"/>
</dbReference>
<feature type="signal peptide" evidence="3">
    <location>
        <begin position="1"/>
        <end position="20"/>
    </location>
</feature>
<dbReference type="Proteomes" id="UP001620408">
    <property type="component" value="Unassembled WGS sequence"/>
</dbReference>
<feature type="chain" id="PRO_5045184353" evidence="3">
    <location>
        <begin position="21"/>
        <end position="314"/>
    </location>
</feature>
<evidence type="ECO:0000256" key="2">
    <source>
        <dbReference type="SAM" id="MobiDB-lite"/>
    </source>
</evidence>
<evidence type="ECO:0000256" key="1">
    <source>
        <dbReference type="ARBA" id="ARBA00009477"/>
    </source>
</evidence>
<comment type="similarity">
    <text evidence="1">Belongs to the membrane fusion protein (MFP) (TC 8.A.1) family.</text>
</comment>
<accession>A0ABW8K590</accession>
<evidence type="ECO:0000313" key="6">
    <source>
        <dbReference type="Proteomes" id="UP001620408"/>
    </source>
</evidence>
<feature type="compositionally biased region" description="Low complexity" evidence="2">
    <location>
        <begin position="130"/>
        <end position="140"/>
    </location>
</feature>
<proteinExistence type="inferred from homology"/>
<dbReference type="PANTHER" id="PTHR30469:SF15">
    <property type="entry name" value="HLYD FAMILY OF SECRETION PROTEINS"/>
    <property type="match status" value="1"/>
</dbReference>
<dbReference type="SUPFAM" id="SSF111369">
    <property type="entry name" value="HlyD-like secretion proteins"/>
    <property type="match status" value="1"/>
</dbReference>
<dbReference type="EMBL" id="JADIKD010000011">
    <property type="protein sequence ID" value="MFK2918069.1"/>
    <property type="molecule type" value="Genomic_DNA"/>
</dbReference>
<dbReference type="Pfam" id="PF25917">
    <property type="entry name" value="BSH_RND"/>
    <property type="match status" value="1"/>
</dbReference>
<dbReference type="PROSITE" id="PS51257">
    <property type="entry name" value="PROKAR_LIPOPROTEIN"/>
    <property type="match status" value="1"/>
</dbReference>
<keyword evidence="6" id="KW-1185">Reference proteome</keyword>
<dbReference type="RefSeq" id="WP_379983825.1">
    <property type="nucleotide sequence ID" value="NZ_JADIKD010000011.1"/>
</dbReference>